<dbReference type="Pfam" id="PF01895">
    <property type="entry name" value="PhoU"/>
    <property type="match status" value="2"/>
</dbReference>
<dbReference type="OrthoDB" id="9814256at2"/>
<proteinExistence type="inferred from homology"/>
<accession>A0A4Q7V9N0</accession>
<feature type="domain" description="PhoU" evidence="2">
    <location>
        <begin position="30"/>
        <end position="105"/>
    </location>
</feature>
<dbReference type="AlphaFoldDB" id="A0A4Q7V9N0"/>
<keyword evidence="4" id="KW-1185">Reference proteome</keyword>
<feature type="domain" description="PhoU" evidence="2">
    <location>
        <begin position="124"/>
        <end position="211"/>
    </location>
</feature>
<dbReference type="SUPFAM" id="SSF109755">
    <property type="entry name" value="PhoU-like"/>
    <property type="match status" value="1"/>
</dbReference>
<evidence type="ECO:0000313" key="4">
    <source>
        <dbReference type="Proteomes" id="UP000293562"/>
    </source>
</evidence>
<evidence type="ECO:0000259" key="2">
    <source>
        <dbReference type="Pfam" id="PF01895"/>
    </source>
</evidence>
<protein>
    <submittedName>
        <fullName evidence="3">Phosphate transport system protein</fullName>
    </submittedName>
</protein>
<dbReference type="Gene3D" id="1.20.58.220">
    <property type="entry name" value="Phosphate transport system protein phou homolog 2, domain 2"/>
    <property type="match status" value="1"/>
</dbReference>
<comment type="caution">
    <text evidence="3">The sequence shown here is derived from an EMBL/GenBank/DDBJ whole genome shotgun (WGS) entry which is preliminary data.</text>
</comment>
<dbReference type="InterPro" id="IPR026022">
    <property type="entry name" value="PhoU_dom"/>
</dbReference>
<gene>
    <name evidence="3" type="ORF">EV201_3207</name>
</gene>
<dbReference type="InterPro" id="IPR038078">
    <property type="entry name" value="PhoU-like_sf"/>
</dbReference>
<evidence type="ECO:0000313" key="3">
    <source>
        <dbReference type="EMBL" id="RZT91392.1"/>
    </source>
</evidence>
<evidence type="ECO:0000256" key="1">
    <source>
        <dbReference type="ARBA" id="ARBA00008107"/>
    </source>
</evidence>
<sequence length="229" mass="26636">MSIKKDKKFEGINKDFHKMKSILYQQFDTLENVILEGLDSLSEKDLEQFSKNEKCLDQIELKMSHNIIQTIGLQQPMASELRQLISYLRMLDDMERIGDQLNNILHFFMGLTPSQLPENQKESIHSMYDMSLIMVRKALDSFENEDHEIAIWTIKNDEVVDDMQRKLINRMLRKSTPPNVAIEDVTNILNFGSILNSIERIADNATNIAEASIYYQDGTDLRHKDLPEQ</sequence>
<dbReference type="EMBL" id="SHKN01000005">
    <property type="protein sequence ID" value="RZT91392.1"/>
    <property type="molecule type" value="Genomic_DNA"/>
</dbReference>
<name>A0A4Q7V9N0_9BACT</name>
<reference evidence="3 4" key="1">
    <citation type="submission" date="2019-02" db="EMBL/GenBank/DDBJ databases">
        <title>Genomic Encyclopedia of Type Strains, Phase IV (KMG-IV): sequencing the most valuable type-strain genomes for metagenomic binning, comparative biology and taxonomic classification.</title>
        <authorList>
            <person name="Goeker M."/>
        </authorList>
    </citation>
    <scope>NUCLEOTIDE SEQUENCE [LARGE SCALE GENOMIC DNA]</scope>
    <source>
        <strain evidence="3 4">DSM 28825</strain>
    </source>
</reference>
<dbReference type="GO" id="GO:0045936">
    <property type="term" value="P:negative regulation of phosphate metabolic process"/>
    <property type="evidence" value="ECO:0007669"/>
    <property type="project" value="InterPro"/>
</dbReference>
<dbReference type="Proteomes" id="UP000293562">
    <property type="component" value="Unassembled WGS sequence"/>
</dbReference>
<comment type="similarity">
    <text evidence="1">Belongs to the PhoU family.</text>
</comment>
<dbReference type="RefSeq" id="WP_130308555.1">
    <property type="nucleotide sequence ID" value="NZ_SHKN01000005.1"/>
</dbReference>
<dbReference type="InterPro" id="IPR028366">
    <property type="entry name" value="PhoU"/>
</dbReference>
<dbReference type="PANTHER" id="PTHR42930">
    <property type="entry name" value="PHOSPHATE-SPECIFIC TRANSPORT SYSTEM ACCESSORY PROTEIN PHOU"/>
    <property type="match status" value="1"/>
</dbReference>
<dbReference type="GO" id="GO:0030643">
    <property type="term" value="P:intracellular phosphate ion homeostasis"/>
    <property type="evidence" value="ECO:0007669"/>
    <property type="project" value="InterPro"/>
</dbReference>
<dbReference type="PANTHER" id="PTHR42930:SF3">
    <property type="entry name" value="PHOSPHATE-SPECIFIC TRANSPORT SYSTEM ACCESSORY PROTEIN PHOU"/>
    <property type="match status" value="1"/>
</dbReference>
<organism evidence="3 4">
    <name type="scientific">Ancylomarina subtilis</name>
    <dbReference type="NCBI Taxonomy" id="1639035"/>
    <lineage>
        <taxon>Bacteria</taxon>
        <taxon>Pseudomonadati</taxon>
        <taxon>Bacteroidota</taxon>
        <taxon>Bacteroidia</taxon>
        <taxon>Marinilabiliales</taxon>
        <taxon>Marinifilaceae</taxon>
        <taxon>Ancylomarina</taxon>
    </lineage>
</organism>